<dbReference type="InterPro" id="IPR008030">
    <property type="entry name" value="NmrA-like"/>
</dbReference>
<dbReference type="InterPro" id="IPR051604">
    <property type="entry name" value="Ergot_Alk_Oxidoreductase"/>
</dbReference>
<name>A0ABP7AR35_9ACTN</name>
<dbReference type="PANTHER" id="PTHR43162">
    <property type="match status" value="1"/>
</dbReference>
<accession>A0ABP7AR35</accession>
<evidence type="ECO:0000313" key="3">
    <source>
        <dbReference type="Proteomes" id="UP001501074"/>
    </source>
</evidence>
<dbReference type="Pfam" id="PF05368">
    <property type="entry name" value="NmrA"/>
    <property type="match status" value="1"/>
</dbReference>
<keyword evidence="3" id="KW-1185">Reference proteome</keyword>
<evidence type="ECO:0000259" key="1">
    <source>
        <dbReference type="Pfam" id="PF05368"/>
    </source>
</evidence>
<dbReference type="CDD" id="cd05269">
    <property type="entry name" value="TMR_SDR_a"/>
    <property type="match status" value="1"/>
</dbReference>
<evidence type="ECO:0000313" key="2">
    <source>
        <dbReference type="EMBL" id="GAA3638461.1"/>
    </source>
</evidence>
<dbReference type="PANTHER" id="PTHR43162:SF1">
    <property type="entry name" value="PRESTALK A DIFFERENTIATION PROTEIN A"/>
    <property type="match status" value="1"/>
</dbReference>
<dbReference type="Gene3D" id="3.90.25.10">
    <property type="entry name" value="UDP-galactose 4-epimerase, domain 1"/>
    <property type="match status" value="1"/>
</dbReference>
<dbReference type="Proteomes" id="UP001501074">
    <property type="component" value="Unassembled WGS sequence"/>
</dbReference>
<dbReference type="SUPFAM" id="SSF51735">
    <property type="entry name" value="NAD(P)-binding Rossmann-fold domains"/>
    <property type="match status" value="1"/>
</dbReference>
<reference evidence="3" key="1">
    <citation type="journal article" date="2019" name="Int. J. Syst. Evol. Microbiol.">
        <title>The Global Catalogue of Microorganisms (GCM) 10K type strain sequencing project: providing services to taxonomists for standard genome sequencing and annotation.</title>
        <authorList>
            <consortium name="The Broad Institute Genomics Platform"/>
            <consortium name="The Broad Institute Genome Sequencing Center for Infectious Disease"/>
            <person name="Wu L."/>
            <person name="Ma J."/>
        </authorList>
    </citation>
    <scope>NUCLEOTIDE SEQUENCE [LARGE SCALE GENOMIC DNA]</scope>
    <source>
        <strain evidence="3">JCM 16902</strain>
    </source>
</reference>
<organism evidence="2 3">
    <name type="scientific">Kineosporia mesophila</name>
    <dbReference type="NCBI Taxonomy" id="566012"/>
    <lineage>
        <taxon>Bacteria</taxon>
        <taxon>Bacillati</taxon>
        <taxon>Actinomycetota</taxon>
        <taxon>Actinomycetes</taxon>
        <taxon>Kineosporiales</taxon>
        <taxon>Kineosporiaceae</taxon>
        <taxon>Kineosporia</taxon>
    </lineage>
</organism>
<dbReference type="InterPro" id="IPR036291">
    <property type="entry name" value="NAD(P)-bd_dom_sf"/>
</dbReference>
<gene>
    <name evidence="2" type="ORF">GCM10022223_66840</name>
</gene>
<dbReference type="EMBL" id="BAAAZO010000012">
    <property type="protein sequence ID" value="GAA3638461.1"/>
    <property type="molecule type" value="Genomic_DNA"/>
</dbReference>
<comment type="caution">
    <text evidence="2">The sequence shown here is derived from an EMBL/GenBank/DDBJ whole genome shotgun (WGS) entry which is preliminary data.</text>
</comment>
<proteinExistence type="predicted"/>
<dbReference type="RefSeq" id="WP_231481451.1">
    <property type="nucleotide sequence ID" value="NZ_BAAAZO010000012.1"/>
</dbReference>
<protein>
    <submittedName>
        <fullName evidence="2">SDR family oxidoreductase</fullName>
    </submittedName>
</protein>
<feature type="domain" description="NmrA-like" evidence="1">
    <location>
        <begin position="4"/>
        <end position="221"/>
    </location>
</feature>
<sequence>MGTSPIAVTGSTGRLGGMVAHHLAGAGATQRLLVRDPSRAPQLPHAGVHPFSYTDRQASVDALDGVGVLFMVSAPESPDRLDLHRSFIDAAVAAGVPHIVYTSFVGAAADATFTLARDHHVTEEYIKASGVRRTFLRDSFYLDLAANLAGDDGVIRGPAGQGRCAFVAHTDVARTAAAVLLSPEQHQDRQYDLTGPQALTLSEVAETVSAVRGRPVVFHDETIEEAYASRAGYGAPGWQLDAWVSTYTAIAGNVMAPVSPAIEDITGTAPMSLAEYLEQA</sequence>
<dbReference type="Gene3D" id="3.40.50.720">
    <property type="entry name" value="NAD(P)-binding Rossmann-like Domain"/>
    <property type="match status" value="1"/>
</dbReference>